<evidence type="ECO:0000313" key="3">
    <source>
        <dbReference type="Proteomes" id="UP000220341"/>
    </source>
</evidence>
<gene>
    <name evidence="2" type="ORF">CN497_08960</name>
</gene>
<name>A0AAE5PAM4_PRIMG</name>
<proteinExistence type="predicted"/>
<evidence type="ECO:0000313" key="2">
    <source>
        <dbReference type="EMBL" id="PES40833.1"/>
    </source>
</evidence>
<dbReference type="AlphaFoldDB" id="A0AAE5PAM4"/>
<dbReference type="SUPFAM" id="SSF52540">
    <property type="entry name" value="P-loop containing nucleoside triphosphate hydrolases"/>
    <property type="match status" value="1"/>
</dbReference>
<dbReference type="GO" id="GO:0005524">
    <property type="term" value="F:ATP binding"/>
    <property type="evidence" value="ECO:0007669"/>
    <property type="project" value="InterPro"/>
</dbReference>
<dbReference type="EMBL" id="NTYW01000006">
    <property type="protein sequence ID" value="PES40833.1"/>
    <property type="molecule type" value="Genomic_DNA"/>
</dbReference>
<accession>A0AAE5PAM4</accession>
<evidence type="ECO:0000259" key="1">
    <source>
        <dbReference type="Pfam" id="PF01695"/>
    </source>
</evidence>
<dbReference type="Pfam" id="PF01695">
    <property type="entry name" value="IstB_IS21"/>
    <property type="match status" value="1"/>
</dbReference>
<sequence>MLNKITNSLPITDSISEKTKPAPITCEYCGKERPMLFKDIPLKDKRWVNAACPCIEVRENEFLERQVQEETNRKIHQFLRLSSSIEELRDYNFNNLNVRSGMETAYKKVQEFVEYFEDNEKLGLLIFGESGNGKTHLTASGANQLLKRGYSVIFLTEKDLLSRLKETNNFNNEERFFEIMNACVHADLLVWDDFLSSQRLSQNEKDLIFQIVNGRERANKPIWFTSNLTEEEFIKSKYAKVLDDKGRTWSRIVGNTTPVFNKASDYRKLRAIARLNNQSIEEIDKETT</sequence>
<comment type="caution">
    <text evidence="2">The sequence shown here is derived from an EMBL/GenBank/DDBJ whole genome shotgun (WGS) entry which is preliminary data.</text>
</comment>
<dbReference type="RefSeq" id="WP_098277986.1">
    <property type="nucleotide sequence ID" value="NZ_JAYKZT010000005.1"/>
</dbReference>
<dbReference type="CDD" id="cd00009">
    <property type="entry name" value="AAA"/>
    <property type="match status" value="1"/>
</dbReference>
<dbReference type="Proteomes" id="UP000220341">
    <property type="component" value="Unassembled WGS sequence"/>
</dbReference>
<dbReference type="InterPro" id="IPR027417">
    <property type="entry name" value="P-loop_NTPase"/>
</dbReference>
<dbReference type="PANTHER" id="PTHR30050:SF4">
    <property type="entry name" value="ATP-BINDING PROTEIN RV3427C IN INSERTION SEQUENCE-RELATED"/>
    <property type="match status" value="1"/>
</dbReference>
<organism evidence="2 3">
    <name type="scientific">Priestia megaterium</name>
    <name type="common">Bacillus megaterium</name>
    <dbReference type="NCBI Taxonomy" id="1404"/>
    <lineage>
        <taxon>Bacteria</taxon>
        <taxon>Bacillati</taxon>
        <taxon>Bacillota</taxon>
        <taxon>Bacilli</taxon>
        <taxon>Bacillales</taxon>
        <taxon>Bacillaceae</taxon>
        <taxon>Priestia</taxon>
    </lineage>
</organism>
<dbReference type="Gene3D" id="3.40.50.300">
    <property type="entry name" value="P-loop containing nucleotide triphosphate hydrolases"/>
    <property type="match status" value="1"/>
</dbReference>
<feature type="domain" description="IstB-like ATP-binding" evidence="1">
    <location>
        <begin position="62"/>
        <end position="233"/>
    </location>
</feature>
<dbReference type="GO" id="GO:0006260">
    <property type="term" value="P:DNA replication"/>
    <property type="evidence" value="ECO:0007669"/>
    <property type="project" value="TreeGrafter"/>
</dbReference>
<dbReference type="InterPro" id="IPR002611">
    <property type="entry name" value="IstB_ATP-bd"/>
</dbReference>
<dbReference type="PANTHER" id="PTHR30050">
    <property type="entry name" value="CHROMOSOMAL REPLICATION INITIATOR PROTEIN DNAA"/>
    <property type="match status" value="1"/>
</dbReference>
<reference evidence="2 3" key="1">
    <citation type="submission" date="2017-09" db="EMBL/GenBank/DDBJ databases">
        <title>Large-scale bioinformatics analysis of Bacillus genomes uncovers conserved roles of natural products in bacterial physiology.</title>
        <authorList>
            <consortium name="Agbiome Team Llc"/>
            <person name="Bleich R.M."/>
            <person name="Kirk G.J."/>
            <person name="Santa Maria K.C."/>
            <person name="Allen S.E."/>
            <person name="Farag S."/>
            <person name="Shank E.A."/>
            <person name="Bowers A."/>
        </authorList>
    </citation>
    <scope>NUCLEOTIDE SEQUENCE [LARGE SCALE GENOMIC DNA]</scope>
    <source>
        <strain evidence="2 3">AFS003013</strain>
    </source>
</reference>
<protein>
    <recommendedName>
        <fullName evidence="1">IstB-like ATP-binding domain-containing protein</fullName>
    </recommendedName>
</protein>